<dbReference type="InterPro" id="IPR002104">
    <property type="entry name" value="Integrase_catalytic"/>
</dbReference>
<keyword evidence="2 4" id="KW-0238">DNA-binding</keyword>
<dbReference type="InterPro" id="IPR050090">
    <property type="entry name" value="Tyrosine_recombinase_XerCD"/>
</dbReference>
<evidence type="ECO:0000256" key="3">
    <source>
        <dbReference type="ARBA" id="ARBA00023172"/>
    </source>
</evidence>
<evidence type="ECO:0008006" key="9">
    <source>
        <dbReference type="Google" id="ProtNLM"/>
    </source>
</evidence>
<dbReference type="Proteomes" id="UP000325723">
    <property type="component" value="Unassembled WGS sequence"/>
</dbReference>
<evidence type="ECO:0000313" key="8">
    <source>
        <dbReference type="Proteomes" id="UP000325723"/>
    </source>
</evidence>
<evidence type="ECO:0000259" key="5">
    <source>
        <dbReference type="PROSITE" id="PS51898"/>
    </source>
</evidence>
<dbReference type="CDD" id="cd00796">
    <property type="entry name" value="INT_Rci_Hp1_C"/>
    <property type="match status" value="1"/>
</dbReference>
<keyword evidence="1" id="KW-0229">DNA integration</keyword>
<comment type="caution">
    <text evidence="7">The sequence shown here is derived from an EMBL/GenBank/DDBJ whole genome shotgun (WGS) entry which is preliminary data.</text>
</comment>
<evidence type="ECO:0000256" key="4">
    <source>
        <dbReference type="PROSITE-ProRule" id="PRU01248"/>
    </source>
</evidence>
<name>A0A8H2NVZ7_PSEFL</name>
<dbReference type="PANTHER" id="PTHR30349">
    <property type="entry name" value="PHAGE INTEGRASE-RELATED"/>
    <property type="match status" value="1"/>
</dbReference>
<evidence type="ECO:0000313" key="7">
    <source>
        <dbReference type="EMBL" id="VVP42169.1"/>
    </source>
</evidence>
<accession>A0A8H2NVZ7</accession>
<dbReference type="GO" id="GO:0015074">
    <property type="term" value="P:DNA integration"/>
    <property type="evidence" value="ECO:0007669"/>
    <property type="project" value="UniProtKB-KW"/>
</dbReference>
<reference evidence="7 8" key="1">
    <citation type="submission" date="2019-09" db="EMBL/GenBank/DDBJ databases">
        <authorList>
            <person name="Chandra G."/>
            <person name="Truman W A."/>
        </authorList>
    </citation>
    <scope>NUCLEOTIDE SEQUENCE [LARGE SCALE GENOMIC DNA]</scope>
    <source>
        <strain evidence="7">PS900</strain>
    </source>
</reference>
<proteinExistence type="predicted"/>
<dbReference type="InterPro" id="IPR011010">
    <property type="entry name" value="DNA_brk_join_enz"/>
</dbReference>
<dbReference type="PROSITE" id="PS51898">
    <property type="entry name" value="TYR_RECOMBINASE"/>
    <property type="match status" value="1"/>
</dbReference>
<dbReference type="GO" id="GO:0003677">
    <property type="term" value="F:DNA binding"/>
    <property type="evidence" value="ECO:0007669"/>
    <property type="project" value="UniProtKB-UniRule"/>
</dbReference>
<dbReference type="InterPro" id="IPR013762">
    <property type="entry name" value="Integrase-like_cat_sf"/>
</dbReference>
<feature type="domain" description="Core-binding (CB)" evidence="6">
    <location>
        <begin position="59"/>
        <end position="144"/>
    </location>
</feature>
<organism evidence="7 8">
    <name type="scientific">Pseudomonas fluorescens</name>
    <dbReference type="NCBI Taxonomy" id="294"/>
    <lineage>
        <taxon>Bacteria</taxon>
        <taxon>Pseudomonadati</taxon>
        <taxon>Pseudomonadota</taxon>
        <taxon>Gammaproteobacteria</taxon>
        <taxon>Pseudomonadales</taxon>
        <taxon>Pseudomonadaceae</taxon>
        <taxon>Pseudomonas</taxon>
    </lineage>
</organism>
<dbReference type="InterPro" id="IPR044068">
    <property type="entry name" value="CB"/>
</dbReference>
<dbReference type="Gene3D" id="1.10.443.10">
    <property type="entry name" value="Intergrase catalytic core"/>
    <property type="match status" value="1"/>
</dbReference>
<evidence type="ECO:0000256" key="1">
    <source>
        <dbReference type="ARBA" id="ARBA00022908"/>
    </source>
</evidence>
<dbReference type="PROSITE" id="PS51900">
    <property type="entry name" value="CB"/>
    <property type="match status" value="1"/>
</dbReference>
<evidence type="ECO:0000259" key="6">
    <source>
        <dbReference type="PROSITE" id="PS51900"/>
    </source>
</evidence>
<keyword evidence="3" id="KW-0233">DNA recombination</keyword>
<evidence type="ECO:0000256" key="2">
    <source>
        <dbReference type="ARBA" id="ARBA00023125"/>
    </source>
</evidence>
<sequence>MASIVKLPSGSWRAQVMRGGVRKGMTFKKHADAKRWAAEIESKLESIRAVGTAPTPKGSTVADFINKYIEETEPVKPHGKNKKATLLRLKSEFKGVLMSEFSILHLRDFVDKRLKQKTQAGTTVSGVTIAVDLSYISTVLHWAREVRHYDVDAGIANEVRSSLSRRGVSTRSKQREREATEDELDKIFAAYEKKGARQKIPMQHLIAFALASAMRQEEICQILIEDIDHVDKTVKIRSRKHPQEKIGNNQTVPLLPAAWKIAIAHAGDRKEGRIFQYNPASVSSSFTSICQQCEIDDLVFHDLRRGAIGKLFTVGLRIEQVALISGHRDWKMLKRYTHIKAKDVQKAFNDLLGVQASKAE</sequence>
<dbReference type="AlphaFoldDB" id="A0A8H2NVZ7"/>
<feature type="domain" description="Tyr recombinase" evidence="5">
    <location>
        <begin position="174"/>
        <end position="349"/>
    </location>
</feature>
<dbReference type="EMBL" id="CABVIE010000019">
    <property type="protein sequence ID" value="VVP42169.1"/>
    <property type="molecule type" value="Genomic_DNA"/>
</dbReference>
<dbReference type="GO" id="GO:0006310">
    <property type="term" value="P:DNA recombination"/>
    <property type="evidence" value="ECO:0007669"/>
    <property type="project" value="UniProtKB-KW"/>
</dbReference>
<dbReference type="PANTHER" id="PTHR30349:SF94">
    <property type="entry name" value="INTEGRASE_RECOMBINASE HI_1414-RELATED"/>
    <property type="match status" value="1"/>
</dbReference>
<gene>
    <name evidence="7" type="ORF">PS900_04925</name>
</gene>
<dbReference type="SUPFAM" id="SSF56349">
    <property type="entry name" value="DNA breaking-rejoining enzymes"/>
    <property type="match status" value="1"/>
</dbReference>
<dbReference type="Pfam" id="PF00589">
    <property type="entry name" value="Phage_integrase"/>
    <property type="match status" value="1"/>
</dbReference>
<protein>
    <recommendedName>
        <fullName evidence="9">Integrase</fullName>
    </recommendedName>
</protein>